<dbReference type="EMBL" id="CP028905">
    <property type="protein sequence ID" value="AWB07998.1"/>
    <property type="molecule type" value="Genomic_DNA"/>
</dbReference>
<accession>A0A2R4VU77</accession>
<geneLocation type="plasmid" evidence="1 2">
    <name>pYZ4</name>
</geneLocation>
<sequence length="74" mass="8017">MGFVTLGRDVLIPARLPLLAQLGEAMADSFQADAEAFAIGTLFHPPLLFDGVVHQPSPRRLPDPCQRFTMAARG</sequence>
<proteinExistence type="predicted"/>
<dbReference type="KEGG" id="ahu:A6A40_23385"/>
<dbReference type="AlphaFoldDB" id="A0A2R4VU77"/>
<dbReference type="Proteomes" id="UP000077405">
    <property type="component" value="Plasmid pYZ4"/>
</dbReference>
<gene>
    <name evidence="1" type="ORF">A6A40_23385</name>
</gene>
<protein>
    <submittedName>
        <fullName evidence="1">Uncharacterized protein</fullName>
    </submittedName>
</protein>
<organism evidence="1 2">
    <name type="scientific">Azospirillum humicireducens</name>
    <dbReference type="NCBI Taxonomy" id="1226968"/>
    <lineage>
        <taxon>Bacteria</taxon>
        <taxon>Pseudomonadati</taxon>
        <taxon>Pseudomonadota</taxon>
        <taxon>Alphaproteobacteria</taxon>
        <taxon>Rhodospirillales</taxon>
        <taxon>Azospirillaceae</taxon>
        <taxon>Azospirillum</taxon>
    </lineage>
</organism>
<evidence type="ECO:0000313" key="2">
    <source>
        <dbReference type="Proteomes" id="UP000077405"/>
    </source>
</evidence>
<keyword evidence="2" id="KW-1185">Reference proteome</keyword>
<evidence type="ECO:0000313" key="1">
    <source>
        <dbReference type="EMBL" id="AWB07998.1"/>
    </source>
</evidence>
<keyword evidence="1" id="KW-0614">Plasmid</keyword>
<reference evidence="1 2" key="1">
    <citation type="submission" date="2018-04" db="EMBL/GenBank/DDBJ databases">
        <title>Complete genome sequence of the nitrogen-fixing bacterium Azospirillum humicireducens type strain SgZ-5.</title>
        <authorList>
            <person name="Yu Z."/>
        </authorList>
    </citation>
    <scope>NUCLEOTIDE SEQUENCE [LARGE SCALE GENOMIC DNA]</scope>
    <source>
        <strain evidence="1 2">SgZ-5</strain>
        <plasmid evidence="1 2">pYZ4</plasmid>
    </source>
</reference>
<name>A0A2R4VU77_9PROT</name>